<dbReference type="EMBL" id="JAHQIW010006894">
    <property type="protein sequence ID" value="KAJ1371039.1"/>
    <property type="molecule type" value="Genomic_DNA"/>
</dbReference>
<name>A0AAD5R9I1_PARTN</name>
<protein>
    <submittedName>
        <fullName evidence="1">Uncharacterized protein</fullName>
    </submittedName>
</protein>
<dbReference type="Proteomes" id="UP001196413">
    <property type="component" value="Unassembled WGS sequence"/>
</dbReference>
<comment type="caution">
    <text evidence="1">The sequence shown here is derived from an EMBL/GenBank/DDBJ whole genome shotgun (WGS) entry which is preliminary data.</text>
</comment>
<dbReference type="AlphaFoldDB" id="A0AAD5R9I1"/>
<accession>A0AAD5R9I1</accession>
<organism evidence="1 2">
    <name type="scientific">Parelaphostrongylus tenuis</name>
    <name type="common">Meningeal worm</name>
    <dbReference type="NCBI Taxonomy" id="148309"/>
    <lineage>
        <taxon>Eukaryota</taxon>
        <taxon>Metazoa</taxon>
        <taxon>Ecdysozoa</taxon>
        <taxon>Nematoda</taxon>
        <taxon>Chromadorea</taxon>
        <taxon>Rhabditida</taxon>
        <taxon>Rhabditina</taxon>
        <taxon>Rhabditomorpha</taxon>
        <taxon>Strongyloidea</taxon>
        <taxon>Metastrongylidae</taxon>
        <taxon>Parelaphostrongylus</taxon>
    </lineage>
</organism>
<evidence type="ECO:0000313" key="2">
    <source>
        <dbReference type="Proteomes" id="UP001196413"/>
    </source>
</evidence>
<gene>
    <name evidence="1" type="ORF">KIN20_032908</name>
</gene>
<evidence type="ECO:0000313" key="1">
    <source>
        <dbReference type="EMBL" id="KAJ1371039.1"/>
    </source>
</evidence>
<sequence>MLRYWNVYGSGVAGESQPNFKDFYSFAGWGAPTVKQFAQVESVCGVTVNRDVYATSSLMTPVGVAEYAKTKQIVVGVLGLRNATFARKTDISL</sequence>
<reference evidence="1" key="1">
    <citation type="submission" date="2021-06" db="EMBL/GenBank/DDBJ databases">
        <title>Parelaphostrongylus tenuis whole genome reference sequence.</title>
        <authorList>
            <person name="Garwood T.J."/>
            <person name="Larsen P.A."/>
            <person name="Fountain-Jones N.M."/>
            <person name="Garbe J.R."/>
            <person name="Macchietto M.G."/>
            <person name="Kania S.A."/>
            <person name="Gerhold R.W."/>
            <person name="Richards J.E."/>
            <person name="Wolf T.M."/>
        </authorList>
    </citation>
    <scope>NUCLEOTIDE SEQUENCE</scope>
    <source>
        <strain evidence="1">MNPRO001-30</strain>
        <tissue evidence="1">Meninges</tissue>
    </source>
</reference>
<proteinExistence type="predicted"/>
<keyword evidence="2" id="KW-1185">Reference proteome</keyword>